<evidence type="ECO:0000313" key="2">
    <source>
        <dbReference type="EMBL" id="EJW93256.1"/>
    </source>
</evidence>
<dbReference type="EMBL" id="AMCI01007081">
    <property type="protein sequence ID" value="EJW93256.1"/>
    <property type="molecule type" value="Genomic_DNA"/>
</dbReference>
<keyword evidence="1" id="KW-0472">Membrane</keyword>
<evidence type="ECO:0000256" key="1">
    <source>
        <dbReference type="SAM" id="Phobius"/>
    </source>
</evidence>
<comment type="caution">
    <text evidence="2">The sequence shown here is derived from an EMBL/GenBank/DDBJ whole genome shotgun (WGS) entry which is preliminary data.</text>
</comment>
<gene>
    <name evidence="2" type="ORF">EVA_18637</name>
</gene>
<reference evidence="2" key="1">
    <citation type="journal article" date="2012" name="PLoS ONE">
        <title>Gene sets for utilization of primary and secondary nutrition supplies in the distal gut of endangered iberian lynx.</title>
        <authorList>
            <person name="Alcaide M."/>
            <person name="Messina E."/>
            <person name="Richter M."/>
            <person name="Bargiela R."/>
            <person name="Peplies J."/>
            <person name="Huws S.A."/>
            <person name="Newbold C.J."/>
            <person name="Golyshin P.N."/>
            <person name="Simon M.A."/>
            <person name="Lopez G."/>
            <person name="Yakimov M.M."/>
            <person name="Ferrer M."/>
        </authorList>
    </citation>
    <scope>NUCLEOTIDE SEQUENCE</scope>
</reference>
<protein>
    <submittedName>
        <fullName evidence="2">Uncharacterized protein</fullName>
    </submittedName>
</protein>
<keyword evidence="1" id="KW-1133">Transmembrane helix</keyword>
<feature type="transmembrane region" description="Helical" evidence="1">
    <location>
        <begin position="23"/>
        <end position="40"/>
    </location>
</feature>
<dbReference type="AlphaFoldDB" id="J9FEB4"/>
<name>J9FEB4_9ZZZZ</name>
<proteinExistence type="predicted"/>
<accession>J9FEB4</accession>
<sequence>MWIYFPLSLNIARKVVTLAVENLNARVIIIMSCFYFALSFT</sequence>
<organism evidence="2">
    <name type="scientific">gut metagenome</name>
    <dbReference type="NCBI Taxonomy" id="749906"/>
    <lineage>
        <taxon>unclassified sequences</taxon>
        <taxon>metagenomes</taxon>
        <taxon>organismal metagenomes</taxon>
    </lineage>
</organism>
<keyword evidence="1" id="KW-0812">Transmembrane</keyword>